<evidence type="ECO:0000256" key="2">
    <source>
        <dbReference type="SAM" id="Coils"/>
    </source>
</evidence>
<dbReference type="InterPro" id="IPR014221">
    <property type="entry name" value="SpoII_E"/>
</dbReference>
<dbReference type="SUPFAM" id="SSF81606">
    <property type="entry name" value="PP2C-like"/>
    <property type="match status" value="1"/>
</dbReference>
<organism evidence="6 7">
    <name type="scientific">Cohnella hashimotonis</name>
    <dbReference type="NCBI Taxonomy" id="2826895"/>
    <lineage>
        <taxon>Bacteria</taxon>
        <taxon>Bacillati</taxon>
        <taxon>Bacillota</taxon>
        <taxon>Bacilli</taxon>
        <taxon>Bacillales</taxon>
        <taxon>Paenibacillaceae</taxon>
        <taxon>Cohnella</taxon>
    </lineage>
</organism>
<dbReference type="Pfam" id="PF19732">
    <property type="entry name" value="SpoIIE_N"/>
    <property type="match status" value="1"/>
</dbReference>
<evidence type="ECO:0000259" key="5">
    <source>
        <dbReference type="PROSITE" id="PS51746"/>
    </source>
</evidence>
<keyword evidence="1 6" id="KW-0378">Hydrolase</keyword>
<reference evidence="6" key="1">
    <citation type="submission" date="2023-04" db="EMBL/GenBank/DDBJ databases">
        <title>Comparative genomic analysis of Cohnella hashimotonis sp. nov., isolated from the International Space Station.</title>
        <authorList>
            <person name="Venkateswaran K."/>
            <person name="Simpson A."/>
        </authorList>
    </citation>
    <scope>NUCLEOTIDE SEQUENCE</scope>
    <source>
        <strain evidence="6">F6_2S_P_1</strain>
    </source>
</reference>
<gene>
    <name evidence="6" type="primary">spoIIE</name>
    <name evidence="6" type="ORF">KB449_30870</name>
</gene>
<evidence type="ECO:0000313" key="7">
    <source>
        <dbReference type="Proteomes" id="UP001161691"/>
    </source>
</evidence>
<evidence type="ECO:0000256" key="1">
    <source>
        <dbReference type="ARBA" id="ARBA00022801"/>
    </source>
</evidence>
<dbReference type="InterPro" id="IPR001932">
    <property type="entry name" value="PPM-type_phosphatase-like_dom"/>
</dbReference>
<keyword evidence="4" id="KW-0472">Membrane</keyword>
<dbReference type="Proteomes" id="UP001161691">
    <property type="component" value="Unassembled WGS sequence"/>
</dbReference>
<dbReference type="InterPro" id="IPR045768">
    <property type="entry name" value="SpoIIE_N"/>
</dbReference>
<feature type="region of interest" description="Disordered" evidence="3">
    <location>
        <begin position="1"/>
        <end position="39"/>
    </location>
</feature>
<comment type="caution">
    <text evidence="6">The sequence shown here is derived from an EMBL/GenBank/DDBJ whole genome shotgun (WGS) entry which is preliminary data.</text>
</comment>
<sequence length="868" mass="94531">MDKPSVIPFVPRSGQDAGAAASNKRKASGKSKGKQWFGRKDGPAMTGGGALAAVGHSGAVKERSIWGTSLERKKGLWLLAVALLGFLLGRASMLEGIAPFAAAYYGVTLYMRREHAWWAAIGLIAGSFWAQVPEPAAIAAQIGVIYLLYRGLEAYERADLSHAPIVVLASCLLVGLFGTVMQDDGGWLPYLLTGVEAGLSLVLTLLFVHAMPLLAKTSKAARLRHEEWIGLMILLASVMTGLTGWTIYGVALVAVFTRYIVLLFALSAGPALGTSAGVVAGIILSLSDLGSVPQISLLAFGGLLAGLLREGGKAAAVFGLLLGTTVLALYTGSSAETMASIWASLAASVLIAFTPKYWTDSIAQYVPGTSNYARNQQEYAQKVRDLTAARVERFSEVFRQLSRSFTQMTQAGETARQNQDFEHFINAVHEHNCATCHKRGACWDEQFFQTYKLMTDLMSAVEERPNLSPADIPKPLHKQCVRVPQVLDVLKRQYELYRHDLHWRTQLQDSRMLVAEQLSGVSQVMDDLVREIRREAREQSHQEEQIREELDKLGLAIQHIDIVSLEEGQIEIEIVHAFKPGFDESRKVIAPLLSDILGETVSVRTERTSDRPDRLTTVSFASAKAFEVETAMAGAAKDGDVLSGDSFSAIELGSGKYAVALSDGMGNGARARMESSAALSMLEQLLQSGIDERLAIKSVNSVLMLRSPEESFATVDLALIDLYSAGATMLKIGSTPSFIKRGREVIPLAAGNLPIGILQEIEIDVLRVQLQPGDTLVMMTDGILDSPGHAVHAMNKELWMKRVLQEIETEDPQELADELLDIALRQHPGGGVKDDMTVVVTRISKHQPEWASFRWTGASRVERPRTVS</sequence>
<dbReference type="EMBL" id="JAGRPV010000001">
    <property type="protein sequence ID" value="MDI4649375.1"/>
    <property type="molecule type" value="Genomic_DNA"/>
</dbReference>
<evidence type="ECO:0000256" key="4">
    <source>
        <dbReference type="SAM" id="Phobius"/>
    </source>
</evidence>
<dbReference type="PROSITE" id="PS51746">
    <property type="entry name" value="PPM_2"/>
    <property type="match status" value="1"/>
</dbReference>
<feature type="coiled-coil region" evidence="2">
    <location>
        <begin position="525"/>
        <end position="553"/>
    </location>
</feature>
<dbReference type="SMART" id="SM00331">
    <property type="entry name" value="PP2C_SIG"/>
    <property type="match status" value="1"/>
</dbReference>
<feature type="compositionally biased region" description="Basic residues" evidence="3">
    <location>
        <begin position="23"/>
        <end position="33"/>
    </location>
</feature>
<dbReference type="Pfam" id="PF07228">
    <property type="entry name" value="SpoIIE"/>
    <property type="match status" value="1"/>
</dbReference>
<feature type="transmembrane region" description="Helical" evidence="4">
    <location>
        <begin position="314"/>
        <end position="332"/>
    </location>
</feature>
<feature type="transmembrane region" description="Helical" evidence="4">
    <location>
        <begin position="76"/>
        <end position="105"/>
    </location>
</feature>
<proteinExistence type="predicted"/>
<evidence type="ECO:0000313" key="6">
    <source>
        <dbReference type="EMBL" id="MDI4649375.1"/>
    </source>
</evidence>
<keyword evidence="4" id="KW-1133">Transmembrane helix</keyword>
<dbReference type="PANTHER" id="PTHR43156:SF2">
    <property type="entry name" value="STAGE II SPORULATION PROTEIN E"/>
    <property type="match status" value="1"/>
</dbReference>
<dbReference type="GO" id="GO:0004722">
    <property type="term" value="F:protein serine/threonine phosphatase activity"/>
    <property type="evidence" value="ECO:0007669"/>
    <property type="project" value="UniProtKB-EC"/>
</dbReference>
<keyword evidence="7" id="KW-1185">Reference proteome</keyword>
<name>A0ABT6TST2_9BACL</name>
<dbReference type="RefSeq" id="WP_282912021.1">
    <property type="nucleotide sequence ID" value="NZ_JAGRPV010000001.1"/>
</dbReference>
<keyword evidence="4" id="KW-0812">Transmembrane</keyword>
<feature type="transmembrane region" description="Helical" evidence="4">
    <location>
        <begin position="117"/>
        <end position="148"/>
    </location>
</feature>
<feature type="transmembrane region" description="Helical" evidence="4">
    <location>
        <begin position="187"/>
        <end position="208"/>
    </location>
</feature>
<feature type="domain" description="PPM-type phosphatase" evidence="5">
    <location>
        <begin position="629"/>
        <end position="843"/>
    </location>
</feature>
<protein>
    <submittedName>
        <fullName evidence="6">Stage II sporulation protein E</fullName>
        <ecNumber evidence="6">3.1.3.16</ecNumber>
    </submittedName>
</protein>
<dbReference type="Gene3D" id="3.60.40.10">
    <property type="entry name" value="PPM-type phosphatase domain"/>
    <property type="match status" value="1"/>
</dbReference>
<feature type="transmembrane region" description="Helical" evidence="4">
    <location>
        <begin position="228"/>
        <end position="248"/>
    </location>
</feature>
<dbReference type="EC" id="3.1.3.16" evidence="6"/>
<feature type="transmembrane region" description="Helical" evidence="4">
    <location>
        <begin position="160"/>
        <end position="181"/>
    </location>
</feature>
<dbReference type="InterPro" id="IPR036457">
    <property type="entry name" value="PPM-type-like_dom_sf"/>
</dbReference>
<feature type="transmembrane region" description="Helical" evidence="4">
    <location>
        <begin position="291"/>
        <end position="308"/>
    </location>
</feature>
<feature type="transmembrane region" description="Helical" evidence="4">
    <location>
        <begin position="260"/>
        <end position="284"/>
    </location>
</feature>
<evidence type="ECO:0000256" key="3">
    <source>
        <dbReference type="SAM" id="MobiDB-lite"/>
    </source>
</evidence>
<dbReference type="NCBIfam" id="TIGR02865">
    <property type="entry name" value="spore_II_E"/>
    <property type="match status" value="1"/>
</dbReference>
<dbReference type="PANTHER" id="PTHR43156">
    <property type="entry name" value="STAGE II SPORULATION PROTEIN E-RELATED"/>
    <property type="match status" value="1"/>
</dbReference>
<accession>A0ABT6TST2</accession>
<dbReference type="SMART" id="SM00332">
    <property type="entry name" value="PP2Cc"/>
    <property type="match status" value="1"/>
</dbReference>
<keyword evidence="2" id="KW-0175">Coiled coil</keyword>
<dbReference type="InterPro" id="IPR052016">
    <property type="entry name" value="Bact_Sigma-Reg"/>
</dbReference>